<comment type="caution">
    <text evidence="10">The sequence shown here is derived from an EMBL/GenBank/DDBJ whole genome shotgun (WGS) entry which is preliminary data.</text>
</comment>
<evidence type="ECO:0000256" key="1">
    <source>
        <dbReference type="ARBA" id="ARBA00011073"/>
    </source>
</evidence>
<dbReference type="Gene3D" id="3.40.50.200">
    <property type="entry name" value="Peptidase S8/S53 domain"/>
    <property type="match status" value="1"/>
</dbReference>
<comment type="similarity">
    <text evidence="1 7">Belongs to the peptidase S8 family.</text>
</comment>
<feature type="domain" description="Peptidase S8/S53" evidence="9">
    <location>
        <begin position="801"/>
        <end position="1043"/>
    </location>
</feature>
<gene>
    <name evidence="10" type="ORF">A1O5_00295</name>
</gene>
<dbReference type="RefSeq" id="XP_007739105.1">
    <property type="nucleotide sequence ID" value="XM_007740915.1"/>
</dbReference>
<name>W9X6D1_9EURO</name>
<dbReference type="GO" id="GO:0004252">
    <property type="term" value="F:serine-type endopeptidase activity"/>
    <property type="evidence" value="ECO:0007669"/>
    <property type="project" value="UniProtKB-UniRule"/>
</dbReference>
<dbReference type="Pfam" id="PF00082">
    <property type="entry name" value="Peptidase_S8"/>
    <property type="match status" value="1"/>
</dbReference>
<accession>W9X6D1</accession>
<feature type="region of interest" description="Disordered" evidence="8">
    <location>
        <begin position="1"/>
        <end position="37"/>
    </location>
</feature>
<dbReference type="HOGENOM" id="CLU_006016_0_1_1"/>
<proteinExistence type="inferred from homology"/>
<evidence type="ECO:0000256" key="8">
    <source>
        <dbReference type="SAM" id="MobiDB-lite"/>
    </source>
</evidence>
<feature type="active site" description="Charge relay system" evidence="7">
    <location>
        <position position="1025"/>
    </location>
</feature>
<dbReference type="InterPro" id="IPR051048">
    <property type="entry name" value="Peptidase_S8/S53_subtilisin"/>
</dbReference>
<feature type="compositionally biased region" description="Basic and acidic residues" evidence="8">
    <location>
        <begin position="358"/>
        <end position="381"/>
    </location>
</feature>
<dbReference type="EMBL" id="AMGX01000001">
    <property type="protein sequence ID" value="EXJ75788.1"/>
    <property type="molecule type" value="Genomic_DNA"/>
</dbReference>
<dbReference type="SUPFAM" id="SSF48403">
    <property type="entry name" value="Ankyrin repeat"/>
    <property type="match status" value="1"/>
</dbReference>
<dbReference type="Proteomes" id="UP000019471">
    <property type="component" value="Unassembled WGS sequence"/>
</dbReference>
<dbReference type="PANTHER" id="PTHR43399:SF4">
    <property type="entry name" value="CELL WALL-ASSOCIATED PROTEASE"/>
    <property type="match status" value="1"/>
</dbReference>
<feature type="region of interest" description="Disordered" evidence="8">
    <location>
        <begin position="570"/>
        <end position="590"/>
    </location>
</feature>
<feature type="region of interest" description="Disordered" evidence="8">
    <location>
        <begin position="1055"/>
        <end position="1082"/>
    </location>
</feature>
<dbReference type="Pfam" id="PF00023">
    <property type="entry name" value="Ank"/>
    <property type="match status" value="1"/>
</dbReference>
<dbReference type="PANTHER" id="PTHR43399">
    <property type="entry name" value="SUBTILISIN-RELATED"/>
    <property type="match status" value="1"/>
</dbReference>
<sequence>MQEPSRVSRGAQVAEDDDRDPPRLATGNVTRCGTHGAKEDANMENIESPRLAMKIKNLQRVQSGHMSVHGRHDTQGMTGGDEDDLLMELKEIWDDPPDDLNIRATLQEIKTRILRRELHVDNEEQLRAFMASDDADYVGFLTENEQENFLHMMASDTQNRCLIKFLAEERSQLMFGTDRSMYYPLHVAIKEKNTDFITAVLDSKFSETDDMKKVLSHKGGSNPGNCIHIGIQVGLDPQLMIRLIEKSDGATLSEQDGAGLTPLHCAVDYKNCRKGQFEVVQALLKHGDAALDKEGSIHGSLSPYRYHEETKKIEKKKLEEAEWTKRQNDGRGGQQPRAGTDNRGVRDPSHYQDAGQADLRKSSEDDKDDAKERKNMIDLDPRVYGMRRQSNAIRADSVGSRVKSPTRGVVPTGGRSSTPPPTIDRVLFSPNPNPANLGRPRKAMRASRPGAARRSFGSQRLQQPEAPPDDETADEISKELKLHYLRSIFKGSAYSGSLESADGDRPELRNHDRAVRFLYGDNKENRHICFNFLDGPSKMTADKFRTTYGGFKFDHVLQYVGFRRLEFTSPELPPRGSGTMSKSPASTGKGRRDMEVPFNWLHDKGVTNIMKVIVDDLEPPSHKDESIQNALKKFDIEILDWRKIDLCPDTICRSCPNLREVHLWWSGNNGILRAWSEPEGLARLERLEAIQLHQTQELESESWTDMNIATFRKRLRELRNAQNGGRKPGDKLPQIRVPDPIKAIDGPAQRPTGSHPKTDLKVQRETHKWLHIMDTFADGIYKIKPDRDVEFFESLPPELQSDVKVALIDDGVQFSHESLQEKIDDGWSFDDGYDGVDLPGARRPFHESSTGHGTLMANMICRICPNAKIFVCRLNVYPGDGTKSHFSAKSAADAAGYCATRGFDIILMSWTIRKSIYTPDSMNDGKDLDRLERALDEACKNGALLFCSAPDEGGISDEKFRTYYPVGCDSLSSRIFKIGAATTANKEADRTGKSSQLDFILPGHEVRERGSDAVKVDDSLKSGSSVATALAAGLAALVIHCVRLGAIETIRARTTKRNGDARKSEGDTISEDGARAEDHTNEDTRTALEAVAIKLEDFADIKKFEHMMRVFASIPRQRKAGETWKYLEVDNTFEGPGKTLVNKEATESQKILAVTKLAMNFVSSGLSKL</sequence>
<organism evidence="10 11">
    <name type="scientific">Cladophialophora psammophila CBS 110553</name>
    <dbReference type="NCBI Taxonomy" id="1182543"/>
    <lineage>
        <taxon>Eukaryota</taxon>
        <taxon>Fungi</taxon>
        <taxon>Dikarya</taxon>
        <taxon>Ascomycota</taxon>
        <taxon>Pezizomycotina</taxon>
        <taxon>Eurotiomycetes</taxon>
        <taxon>Chaetothyriomycetidae</taxon>
        <taxon>Chaetothyriales</taxon>
        <taxon>Herpotrichiellaceae</taxon>
        <taxon>Cladophialophora</taxon>
    </lineage>
</organism>
<keyword evidence="4 7" id="KW-0378">Hydrolase</keyword>
<dbReference type="eggNOG" id="ENOG502S098">
    <property type="taxonomic scope" value="Eukaryota"/>
</dbReference>
<dbReference type="GeneID" id="19185032"/>
<evidence type="ECO:0000259" key="9">
    <source>
        <dbReference type="Pfam" id="PF00082"/>
    </source>
</evidence>
<keyword evidence="2 7" id="KW-0645">Protease</keyword>
<dbReference type="AlphaFoldDB" id="W9X6D1"/>
<feature type="region of interest" description="Disordered" evidence="8">
    <location>
        <begin position="321"/>
        <end position="472"/>
    </location>
</feature>
<dbReference type="InterPro" id="IPR015500">
    <property type="entry name" value="Peptidase_S8_subtilisin-rel"/>
</dbReference>
<dbReference type="SMART" id="SM00248">
    <property type="entry name" value="ANK"/>
    <property type="match status" value="2"/>
</dbReference>
<evidence type="ECO:0000256" key="5">
    <source>
        <dbReference type="ARBA" id="ARBA00022825"/>
    </source>
</evidence>
<feature type="region of interest" description="Disordered" evidence="8">
    <location>
        <begin position="720"/>
        <end position="760"/>
    </location>
</feature>
<keyword evidence="11" id="KW-1185">Reference proteome</keyword>
<evidence type="ECO:0000256" key="7">
    <source>
        <dbReference type="PROSITE-ProRule" id="PRU01240"/>
    </source>
</evidence>
<dbReference type="OrthoDB" id="4133763at2759"/>
<evidence type="ECO:0000256" key="2">
    <source>
        <dbReference type="ARBA" id="ARBA00022670"/>
    </source>
</evidence>
<evidence type="ECO:0000256" key="6">
    <source>
        <dbReference type="ARBA" id="ARBA00023145"/>
    </source>
</evidence>
<dbReference type="PRINTS" id="PR00723">
    <property type="entry name" value="SUBTILISIN"/>
</dbReference>
<dbReference type="STRING" id="1182543.W9X6D1"/>
<dbReference type="SUPFAM" id="SSF52743">
    <property type="entry name" value="Subtilisin-like"/>
    <property type="match status" value="1"/>
</dbReference>
<keyword evidence="6" id="KW-0865">Zymogen</keyword>
<feature type="active site" description="Charge relay system" evidence="7">
    <location>
        <position position="852"/>
    </location>
</feature>
<keyword evidence="5 7" id="KW-0720">Serine protease</keyword>
<feature type="active site" description="Charge relay system" evidence="7">
    <location>
        <position position="809"/>
    </location>
</feature>
<dbReference type="PROSITE" id="PS00136">
    <property type="entry name" value="SUBTILASE_ASP"/>
    <property type="match status" value="1"/>
</dbReference>
<evidence type="ECO:0000313" key="11">
    <source>
        <dbReference type="Proteomes" id="UP000019471"/>
    </source>
</evidence>
<evidence type="ECO:0000256" key="4">
    <source>
        <dbReference type="ARBA" id="ARBA00022801"/>
    </source>
</evidence>
<dbReference type="InterPro" id="IPR000209">
    <property type="entry name" value="Peptidase_S8/S53_dom"/>
</dbReference>
<dbReference type="PROSITE" id="PS51892">
    <property type="entry name" value="SUBTILASE"/>
    <property type="match status" value="1"/>
</dbReference>
<dbReference type="InterPro" id="IPR023827">
    <property type="entry name" value="Peptidase_S8_Asp-AS"/>
</dbReference>
<dbReference type="InterPro" id="IPR002110">
    <property type="entry name" value="Ankyrin_rpt"/>
</dbReference>
<dbReference type="InterPro" id="IPR036852">
    <property type="entry name" value="Peptidase_S8/S53_dom_sf"/>
</dbReference>
<evidence type="ECO:0000313" key="10">
    <source>
        <dbReference type="EMBL" id="EXJ75788.1"/>
    </source>
</evidence>
<reference evidence="10 11" key="1">
    <citation type="submission" date="2013-03" db="EMBL/GenBank/DDBJ databases">
        <title>The Genome Sequence of Cladophialophora psammophila CBS 110553.</title>
        <authorList>
            <consortium name="The Broad Institute Genomics Platform"/>
            <person name="Cuomo C."/>
            <person name="de Hoog S."/>
            <person name="Gorbushina A."/>
            <person name="Walker B."/>
            <person name="Young S.K."/>
            <person name="Zeng Q."/>
            <person name="Gargeya S."/>
            <person name="Fitzgerald M."/>
            <person name="Haas B."/>
            <person name="Abouelleil A."/>
            <person name="Allen A.W."/>
            <person name="Alvarado L."/>
            <person name="Arachchi H.M."/>
            <person name="Berlin A.M."/>
            <person name="Chapman S.B."/>
            <person name="Gainer-Dewar J."/>
            <person name="Goldberg J."/>
            <person name="Griggs A."/>
            <person name="Gujja S."/>
            <person name="Hansen M."/>
            <person name="Howarth C."/>
            <person name="Imamovic A."/>
            <person name="Ireland A."/>
            <person name="Larimer J."/>
            <person name="McCowan C."/>
            <person name="Murphy C."/>
            <person name="Pearson M."/>
            <person name="Poon T.W."/>
            <person name="Priest M."/>
            <person name="Roberts A."/>
            <person name="Saif S."/>
            <person name="Shea T."/>
            <person name="Sisk P."/>
            <person name="Sykes S."/>
            <person name="Wortman J."/>
            <person name="Nusbaum C."/>
            <person name="Birren B."/>
        </authorList>
    </citation>
    <scope>NUCLEOTIDE SEQUENCE [LARGE SCALE GENOMIC DNA]</scope>
    <source>
        <strain evidence="10 11">CBS 110553</strain>
    </source>
</reference>
<dbReference type="GO" id="GO:0006508">
    <property type="term" value="P:proteolysis"/>
    <property type="evidence" value="ECO:0007669"/>
    <property type="project" value="UniProtKB-KW"/>
</dbReference>
<feature type="compositionally biased region" description="Basic and acidic residues" evidence="8">
    <location>
        <begin position="1057"/>
        <end position="1082"/>
    </location>
</feature>
<dbReference type="InterPro" id="IPR036770">
    <property type="entry name" value="Ankyrin_rpt-contain_sf"/>
</dbReference>
<protein>
    <recommendedName>
        <fullName evidence="9">Peptidase S8/S53 domain-containing protein</fullName>
    </recommendedName>
</protein>
<evidence type="ECO:0000256" key="3">
    <source>
        <dbReference type="ARBA" id="ARBA00022729"/>
    </source>
</evidence>
<keyword evidence="3" id="KW-0732">Signal</keyword>
<dbReference type="Gene3D" id="1.25.40.20">
    <property type="entry name" value="Ankyrin repeat-containing domain"/>
    <property type="match status" value="1"/>
</dbReference>